<dbReference type="PANTHER" id="PTHR12632">
    <property type="entry name" value="TRANSCRIPTION FACTOR NF-Y ALPHA-RELATED"/>
    <property type="match status" value="1"/>
</dbReference>
<dbReference type="EMBL" id="JAUTXT010000014">
    <property type="protein sequence ID" value="KAK3675628.1"/>
    <property type="molecule type" value="Genomic_DNA"/>
</dbReference>
<feature type="compositionally biased region" description="Polar residues" evidence="7">
    <location>
        <begin position="19"/>
        <end position="31"/>
    </location>
</feature>
<dbReference type="GeneID" id="89965139"/>
<keyword evidence="4 6" id="KW-0804">Transcription</keyword>
<comment type="similarity">
    <text evidence="6">Belongs to the NFYA/HAP2 subunit family.</text>
</comment>
<evidence type="ECO:0000256" key="1">
    <source>
        <dbReference type="ARBA" id="ARBA00004123"/>
    </source>
</evidence>
<feature type="compositionally biased region" description="Polar residues" evidence="7">
    <location>
        <begin position="298"/>
        <end position="307"/>
    </location>
</feature>
<dbReference type="RefSeq" id="XP_064691621.1">
    <property type="nucleotide sequence ID" value="XM_064840590.1"/>
</dbReference>
<evidence type="ECO:0000256" key="6">
    <source>
        <dbReference type="RuleBase" id="RU367155"/>
    </source>
</evidence>
<name>A0AAE0WPL1_9PEZI</name>
<feature type="compositionally biased region" description="Acidic residues" evidence="7">
    <location>
        <begin position="334"/>
        <end position="343"/>
    </location>
</feature>
<comment type="subunit">
    <text evidence="6">Heterotrimer.</text>
</comment>
<feature type="region of interest" description="Disordered" evidence="7">
    <location>
        <begin position="97"/>
        <end position="216"/>
    </location>
</feature>
<evidence type="ECO:0000256" key="3">
    <source>
        <dbReference type="ARBA" id="ARBA00023125"/>
    </source>
</evidence>
<evidence type="ECO:0000313" key="9">
    <source>
        <dbReference type="Proteomes" id="UP001274830"/>
    </source>
</evidence>
<evidence type="ECO:0000256" key="5">
    <source>
        <dbReference type="ARBA" id="ARBA00023242"/>
    </source>
</evidence>
<evidence type="ECO:0000256" key="2">
    <source>
        <dbReference type="ARBA" id="ARBA00023015"/>
    </source>
</evidence>
<comment type="subcellular location">
    <subcellularLocation>
        <location evidence="1 6">Nucleus</location>
    </subcellularLocation>
</comment>
<dbReference type="Pfam" id="PF02045">
    <property type="entry name" value="CBFB_NFYA"/>
    <property type="match status" value="1"/>
</dbReference>
<dbReference type="PRINTS" id="PR00616">
    <property type="entry name" value="CCAATSUBUNTB"/>
</dbReference>
<evidence type="ECO:0000256" key="4">
    <source>
        <dbReference type="ARBA" id="ARBA00023163"/>
    </source>
</evidence>
<gene>
    <name evidence="8" type="primary">HAP2</name>
    <name evidence="8" type="ORF">LTR78_004712</name>
</gene>
<feature type="region of interest" description="Disordered" evidence="7">
    <location>
        <begin position="244"/>
        <end position="343"/>
    </location>
</feature>
<evidence type="ECO:0000256" key="7">
    <source>
        <dbReference type="SAM" id="MobiDB-lite"/>
    </source>
</evidence>
<protein>
    <recommendedName>
        <fullName evidence="6">Transcriptional activator HAP2</fullName>
    </recommendedName>
</protein>
<dbReference type="GO" id="GO:0005634">
    <property type="term" value="C:nucleus"/>
    <property type="evidence" value="ECO:0007669"/>
    <property type="project" value="UniProtKB-SubCell"/>
</dbReference>
<keyword evidence="9" id="KW-1185">Reference proteome</keyword>
<feature type="compositionally biased region" description="Pro residues" evidence="7">
    <location>
        <begin position="186"/>
        <end position="203"/>
    </location>
</feature>
<dbReference type="GO" id="GO:0003700">
    <property type="term" value="F:DNA-binding transcription factor activity"/>
    <property type="evidence" value="ECO:0007669"/>
    <property type="project" value="UniProtKB-UniRule"/>
</dbReference>
<organism evidence="8 9">
    <name type="scientific">Recurvomyces mirabilis</name>
    <dbReference type="NCBI Taxonomy" id="574656"/>
    <lineage>
        <taxon>Eukaryota</taxon>
        <taxon>Fungi</taxon>
        <taxon>Dikarya</taxon>
        <taxon>Ascomycota</taxon>
        <taxon>Pezizomycotina</taxon>
        <taxon>Dothideomycetes</taxon>
        <taxon>Dothideomycetidae</taxon>
        <taxon>Mycosphaerellales</taxon>
        <taxon>Teratosphaeriaceae</taxon>
        <taxon>Recurvomyces</taxon>
    </lineage>
</organism>
<keyword evidence="3 6" id="KW-0238">DNA-binding</keyword>
<reference evidence="8" key="1">
    <citation type="submission" date="2023-07" db="EMBL/GenBank/DDBJ databases">
        <title>Black Yeasts Isolated from many extreme environments.</title>
        <authorList>
            <person name="Coleine C."/>
            <person name="Stajich J.E."/>
            <person name="Selbmann L."/>
        </authorList>
    </citation>
    <scope>NUCLEOTIDE SEQUENCE</scope>
    <source>
        <strain evidence="8">CCFEE 5485</strain>
    </source>
</reference>
<feature type="compositionally biased region" description="Low complexity" evidence="7">
    <location>
        <begin position="136"/>
        <end position="185"/>
    </location>
</feature>
<evidence type="ECO:0000313" key="8">
    <source>
        <dbReference type="EMBL" id="KAK3675628.1"/>
    </source>
</evidence>
<dbReference type="SMART" id="SM00521">
    <property type="entry name" value="CBF"/>
    <property type="match status" value="1"/>
</dbReference>
<keyword evidence="5 6" id="KW-0539">Nucleus</keyword>
<proteinExistence type="inferred from homology"/>
<feature type="compositionally biased region" description="Low complexity" evidence="7">
    <location>
        <begin position="32"/>
        <end position="50"/>
    </location>
</feature>
<accession>A0AAE0WPL1</accession>
<feature type="region of interest" description="Disordered" evidence="7">
    <location>
        <begin position="1"/>
        <end position="50"/>
    </location>
</feature>
<dbReference type="PROSITE" id="PS51152">
    <property type="entry name" value="NFYA_HAP2_2"/>
    <property type="match status" value="1"/>
</dbReference>
<dbReference type="AlphaFoldDB" id="A0AAE0WPL1"/>
<feature type="compositionally biased region" description="Polar residues" evidence="7">
    <location>
        <begin position="97"/>
        <end position="112"/>
    </location>
</feature>
<dbReference type="Proteomes" id="UP001274830">
    <property type="component" value="Unassembled WGS sequence"/>
</dbReference>
<comment type="function">
    <text evidence="6">Component of the sequence-specific heterotrimeric transcription factor (NF-Y) which specifically recognizes a 5'-CCAAT-3' box motif found in the promoters of its target genes.</text>
</comment>
<dbReference type="Gene3D" id="6.10.250.2430">
    <property type="match status" value="1"/>
</dbReference>
<keyword evidence="2 6" id="KW-0805">Transcription regulation</keyword>
<comment type="caution">
    <text evidence="8">The sequence shown here is derived from an EMBL/GenBank/DDBJ whole genome shotgun (WGS) entry which is preliminary data.</text>
</comment>
<dbReference type="InterPro" id="IPR001289">
    <property type="entry name" value="NFYA"/>
</dbReference>
<feature type="compositionally biased region" description="Polar residues" evidence="7">
    <location>
        <begin position="118"/>
        <end position="133"/>
    </location>
</feature>
<sequence length="343" mass="37628">MESYAPYHPQQAPTYPHPHTQSQQTHASPVMQTQQQPNYAQHQQQSQMAGQHMMMQPGYNPAYGMPQQFASVPHAAAMATAAVSGYPAYTMPESAMQGSLHQTSPRMQQLKTDGSGIQRPNPQSPRAQASMNVPHSMGAPMQMPPAQSMPNSMPPQMQAQQMQQARRMSHTVPSPAVPSQQVPPSMSAPPRPPTAQSALPPPQVQQRSPEVPVAGTAEESPLYVNAKQFHRILKRRMARQKLEENLRLSSKGRKPYLHESRHNHAMRRPRGPGGRFLTADEVAQMEAKGAIRPDGTVDLSQLPESSLNGSAKRKAASGKNGAANKKPKPHHSEEDEEDEDDEG</sequence>
<dbReference type="GO" id="GO:0003677">
    <property type="term" value="F:DNA binding"/>
    <property type="evidence" value="ECO:0007669"/>
    <property type="project" value="UniProtKB-KW"/>
</dbReference>